<evidence type="ECO:0000256" key="8">
    <source>
        <dbReference type="ARBA" id="ARBA00022692"/>
    </source>
</evidence>
<comment type="subcellular location">
    <subcellularLocation>
        <location evidence="3">Endosome membrane</location>
        <topology evidence="3">Multi-pass membrane protein</topology>
    </subcellularLocation>
</comment>
<reference evidence="23" key="1">
    <citation type="submission" date="2025-08" db="UniProtKB">
        <authorList>
            <consortium name="Ensembl"/>
        </authorList>
    </citation>
    <scope>IDENTIFICATION</scope>
</reference>
<evidence type="ECO:0000256" key="10">
    <source>
        <dbReference type="ARBA" id="ARBA00022753"/>
    </source>
</evidence>
<evidence type="ECO:0000256" key="11">
    <source>
        <dbReference type="ARBA" id="ARBA00022827"/>
    </source>
</evidence>
<comment type="similarity">
    <text evidence="4">Belongs to the STEAP family.</text>
</comment>
<evidence type="ECO:0000256" key="13">
    <source>
        <dbReference type="ARBA" id="ARBA00023002"/>
    </source>
</evidence>
<evidence type="ECO:0000256" key="2">
    <source>
        <dbReference type="ARBA" id="ARBA00001974"/>
    </source>
</evidence>
<organism evidence="23 24">
    <name type="scientific">Pavo cristatus</name>
    <name type="common">Indian peafowl</name>
    <name type="synonym">Blue peafowl</name>
    <dbReference type="NCBI Taxonomy" id="9049"/>
    <lineage>
        <taxon>Eukaryota</taxon>
        <taxon>Metazoa</taxon>
        <taxon>Chordata</taxon>
        <taxon>Craniata</taxon>
        <taxon>Vertebrata</taxon>
        <taxon>Euteleostomi</taxon>
        <taxon>Archelosauria</taxon>
        <taxon>Archosauria</taxon>
        <taxon>Dinosauria</taxon>
        <taxon>Saurischia</taxon>
        <taxon>Theropoda</taxon>
        <taxon>Coelurosauria</taxon>
        <taxon>Aves</taxon>
        <taxon>Neognathae</taxon>
        <taxon>Galloanserae</taxon>
        <taxon>Galliformes</taxon>
        <taxon>Phasianidae</taxon>
        <taxon>Phasianinae</taxon>
        <taxon>Pavo</taxon>
    </lineage>
</organism>
<evidence type="ECO:0000256" key="19">
    <source>
        <dbReference type="ARBA" id="ARBA00049387"/>
    </source>
</evidence>
<evidence type="ECO:0000313" key="24">
    <source>
        <dbReference type="Proteomes" id="UP000694428"/>
    </source>
</evidence>
<evidence type="ECO:0000256" key="9">
    <source>
        <dbReference type="ARBA" id="ARBA00022723"/>
    </source>
</evidence>
<comment type="catalytic activity">
    <reaction evidence="18">
        <text>2 Cu(+) + NADP(+) + H(+) = 2 Cu(2+) + NADPH</text>
        <dbReference type="Rhea" id="RHEA:71771"/>
        <dbReference type="ChEBI" id="CHEBI:15378"/>
        <dbReference type="ChEBI" id="CHEBI:29036"/>
        <dbReference type="ChEBI" id="CHEBI:49552"/>
        <dbReference type="ChEBI" id="CHEBI:57783"/>
        <dbReference type="ChEBI" id="CHEBI:58349"/>
    </reaction>
    <physiologicalReaction direction="right-to-left" evidence="18">
        <dbReference type="Rhea" id="RHEA:71773"/>
    </physiologicalReaction>
</comment>
<keyword evidence="10" id="KW-0967">Endosome</keyword>
<dbReference type="InterPro" id="IPR028939">
    <property type="entry name" value="P5C_Rdtase_cat_N"/>
</dbReference>
<dbReference type="FunFam" id="3.40.50.720:FF:000051">
    <property type="entry name" value="STEAP2 metalloreductase"/>
    <property type="match status" value="1"/>
</dbReference>
<feature type="transmembrane region" description="Helical" evidence="20">
    <location>
        <begin position="451"/>
        <end position="474"/>
    </location>
</feature>
<dbReference type="InterPro" id="IPR051267">
    <property type="entry name" value="STEAP_metalloreductase"/>
</dbReference>
<dbReference type="AlphaFoldDB" id="A0A8C9L9M6"/>
<keyword evidence="24" id="KW-1185">Reference proteome</keyword>
<keyword evidence="9" id="KW-0479">Metal-binding</keyword>
<keyword evidence="16" id="KW-0406">Ion transport</keyword>
<keyword evidence="11" id="KW-0274">FAD</keyword>
<evidence type="ECO:0000256" key="4">
    <source>
        <dbReference type="ARBA" id="ARBA00007729"/>
    </source>
</evidence>
<keyword evidence="13" id="KW-0560">Oxidoreductase</keyword>
<evidence type="ECO:0000256" key="5">
    <source>
        <dbReference type="ARBA" id="ARBA00022448"/>
    </source>
</evidence>
<evidence type="ECO:0000313" key="23">
    <source>
        <dbReference type="Ensembl" id="ENSPSTP00000012226.1"/>
    </source>
</evidence>
<dbReference type="GO" id="GO:0006826">
    <property type="term" value="P:iron ion transport"/>
    <property type="evidence" value="ECO:0007669"/>
    <property type="project" value="UniProtKB-KW"/>
</dbReference>
<evidence type="ECO:0000256" key="7">
    <source>
        <dbReference type="ARBA" id="ARBA00022630"/>
    </source>
</evidence>
<feature type="domain" description="Ferric oxidoreductase" evidence="21">
    <location>
        <begin position="281"/>
        <end position="426"/>
    </location>
</feature>
<dbReference type="GO" id="GO:0015677">
    <property type="term" value="P:copper ion import"/>
    <property type="evidence" value="ECO:0007669"/>
    <property type="project" value="TreeGrafter"/>
</dbReference>
<keyword evidence="7" id="KW-0285">Flavoprotein</keyword>
<dbReference type="InterPro" id="IPR013130">
    <property type="entry name" value="Fe3_Rdtase_TM_dom"/>
</dbReference>
<dbReference type="GO" id="GO:0008823">
    <property type="term" value="F:cupric reductase (NADH) activity"/>
    <property type="evidence" value="ECO:0007669"/>
    <property type="project" value="TreeGrafter"/>
</dbReference>
<feature type="domain" description="Pyrroline-5-carboxylate reductase catalytic N-terminal" evidence="22">
    <location>
        <begin position="53"/>
        <end position="139"/>
    </location>
</feature>
<reference evidence="23" key="2">
    <citation type="submission" date="2025-09" db="UniProtKB">
        <authorList>
            <consortium name="Ensembl"/>
        </authorList>
    </citation>
    <scope>IDENTIFICATION</scope>
</reference>
<protein>
    <submittedName>
        <fullName evidence="23">STEAP4 metalloreductase</fullName>
    </submittedName>
</protein>
<sequence length="504" mass="57018">MFSLIAAITVTDSIRPFSLFQLYTHRVAVRAKMNKNSSNIMALVPKTSNKRETVCIFGTGDFGRALGHKLIQSGYPVVFGSRSPWPSSLIPKDAEVLSHAEAAQKAAIIIIAIQRQHYDFLASLEETLHGKVLVDISNNLKINQYPESNAKYLAQLVPSARVVKAFNTVSAWALQSGTLDASRQVFVCGDDTEAKQMVIDIVRAVGLTPLDQGSLLAAREIENYPLQLFPMWKIPIFLSLGLTAFFFFYCLVRDVIYPCVYENKDYSFFLAISIPNRISPIMALVLLALVYLPGVLAAIIQLYRGTKYSRFPDWLDKWMLCRKQLGLVALPFASLHVIYTLVMPIRYYVRWRIEDRTISQALNNKTAPFDNTNGWLSDSYLALGILGFFLFVLLGITSLPSVSNNVNWREFRFVQSKLGYLTLILCTAHTLVYGGNRFLSPSSYRWYLPNAYMLSLIIPCIVLVVKFVLILPCLDKQLTRIRQGWERNPQYSEQSNYIINKSAV</sequence>
<comment type="cofactor">
    <cofactor evidence="2">
        <name>FAD</name>
        <dbReference type="ChEBI" id="CHEBI:57692"/>
    </cofactor>
</comment>
<evidence type="ECO:0000256" key="15">
    <source>
        <dbReference type="ARBA" id="ARBA00023008"/>
    </source>
</evidence>
<comment type="catalytic activity">
    <reaction evidence="19">
        <text>2 Fe(2+) + NADP(+) + H(+) = 2 Fe(3+) + NADPH</text>
        <dbReference type="Rhea" id="RHEA:71767"/>
        <dbReference type="ChEBI" id="CHEBI:15378"/>
        <dbReference type="ChEBI" id="CHEBI:29033"/>
        <dbReference type="ChEBI" id="CHEBI:29034"/>
        <dbReference type="ChEBI" id="CHEBI:57783"/>
        <dbReference type="ChEBI" id="CHEBI:58349"/>
    </reaction>
    <physiologicalReaction direction="right-to-left" evidence="19">
        <dbReference type="Rhea" id="RHEA:71769"/>
    </physiologicalReaction>
</comment>
<dbReference type="Pfam" id="PF01794">
    <property type="entry name" value="Ferric_reduct"/>
    <property type="match status" value="1"/>
</dbReference>
<keyword evidence="14" id="KW-0408">Iron</keyword>
<feature type="transmembrane region" description="Helical" evidence="20">
    <location>
        <begin position="324"/>
        <end position="342"/>
    </location>
</feature>
<dbReference type="SUPFAM" id="SSF51735">
    <property type="entry name" value="NAD(P)-binding Rossmann-fold domains"/>
    <property type="match status" value="1"/>
</dbReference>
<comment type="cofactor">
    <cofactor evidence="1">
        <name>heme b</name>
        <dbReference type="ChEBI" id="CHEBI:60344"/>
    </cofactor>
</comment>
<keyword evidence="8 20" id="KW-0812">Transmembrane</keyword>
<dbReference type="InterPro" id="IPR036291">
    <property type="entry name" value="NAD(P)-bd_dom_sf"/>
</dbReference>
<dbReference type="Ensembl" id="ENSPSTT00000012821.1">
    <property type="protein sequence ID" value="ENSPSTP00000012226.1"/>
    <property type="gene ID" value="ENSPSTG00000008617.1"/>
</dbReference>
<dbReference type="Gene3D" id="3.40.50.720">
    <property type="entry name" value="NAD(P)-binding Rossmann-like Domain"/>
    <property type="match status" value="1"/>
</dbReference>
<dbReference type="GO" id="GO:0010008">
    <property type="term" value="C:endosome membrane"/>
    <property type="evidence" value="ECO:0007669"/>
    <property type="project" value="UniProtKB-SubCell"/>
</dbReference>
<keyword evidence="6" id="KW-0410">Iron transport</keyword>
<accession>A0A8C9L9M6</accession>
<dbReference type="GO" id="GO:0052851">
    <property type="term" value="F:ferric-chelate reductase (NADPH) activity"/>
    <property type="evidence" value="ECO:0007669"/>
    <property type="project" value="TreeGrafter"/>
</dbReference>
<keyword evidence="12 20" id="KW-1133">Transmembrane helix</keyword>
<evidence type="ECO:0000256" key="17">
    <source>
        <dbReference type="ARBA" id="ARBA00023136"/>
    </source>
</evidence>
<evidence type="ECO:0000256" key="20">
    <source>
        <dbReference type="SAM" id="Phobius"/>
    </source>
</evidence>
<evidence type="ECO:0000256" key="1">
    <source>
        <dbReference type="ARBA" id="ARBA00001970"/>
    </source>
</evidence>
<evidence type="ECO:0000256" key="6">
    <source>
        <dbReference type="ARBA" id="ARBA00022496"/>
    </source>
</evidence>
<evidence type="ECO:0000256" key="12">
    <source>
        <dbReference type="ARBA" id="ARBA00022989"/>
    </source>
</evidence>
<feature type="transmembrane region" description="Helical" evidence="20">
    <location>
        <begin position="278"/>
        <end position="303"/>
    </location>
</feature>
<evidence type="ECO:0000256" key="16">
    <source>
        <dbReference type="ARBA" id="ARBA00023065"/>
    </source>
</evidence>
<dbReference type="GO" id="GO:0046872">
    <property type="term" value="F:metal ion binding"/>
    <property type="evidence" value="ECO:0007669"/>
    <property type="project" value="UniProtKB-KW"/>
</dbReference>
<dbReference type="GO" id="GO:0005886">
    <property type="term" value="C:plasma membrane"/>
    <property type="evidence" value="ECO:0007669"/>
    <property type="project" value="TreeGrafter"/>
</dbReference>
<feature type="transmembrane region" description="Helical" evidence="20">
    <location>
        <begin position="236"/>
        <end position="258"/>
    </location>
</feature>
<evidence type="ECO:0000256" key="14">
    <source>
        <dbReference type="ARBA" id="ARBA00023004"/>
    </source>
</evidence>
<feature type="transmembrane region" description="Helical" evidence="20">
    <location>
        <begin position="379"/>
        <end position="397"/>
    </location>
</feature>
<keyword evidence="5" id="KW-0813">Transport</keyword>
<dbReference type="Proteomes" id="UP000694428">
    <property type="component" value="Unplaced"/>
</dbReference>
<dbReference type="Pfam" id="PF03807">
    <property type="entry name" value="F420_oxidored"/>
    <property type="match status" value="1"/>
</dbReference>
<feature type="transmembrane region" description="Helical" evidence="20">
    <location>
        <begin position="418"/>
        <end position="439"/>
    </location>
</feature>
<evidence type="ECO:0000259" key="21">
    <source>
        <dbReference type="Pfam" id="PF01794"/>
    </source>
</evidence>
<dbReference type="PANTHER" id="PTHR14239:SF5">
    <property type="entry name" value="METALLOREDUCTASE STEAP4"/>
    <property type="match status" value="1"/>
</dbReference>
<proteinExistence type="inferred from homology"/>
<evidence type="ECO:0000259" key="22">
    <source>
        <dbReference type="Pfam" id="PF03807"/>
    </source>
</evidence>
<keyword evidence="17 20" id="KW-0472">Membrane</keyword>
<evidence type="ECO:0000256" key="3">
    <source>
        <dbReference type="ARBA" id="ARBA00004337"/>
    </source>
</evidence>
<dbReference type="PANTHER" id="PTHR14239">
    <property type="entry name" value="DUDULIN-RELATED"/>
    <property type="match status" value="1"/>
</dbReference>
<evidence type="ECO:0000256" key="18">
    <source>
        <dbReference type="ARBA" id="ARBA00048958"/>
    </source>
</evidence>
<keyword evidence="15" id="KW-0186">Copper</keyword>
<name>A0A8C9L9M6_PAVCR</name>